<dbReference type="GO" id="GO:0046872">
    <property type="term" value="F:metal ion binding"/>
    <property type="evidence" value="ECO:0007669"/>
    <property type="project" value="UniProtKB-KW"/>
</dbReference>
<evidence type="ECO:0000313" key="14">
    <source>
        <dbReference type="EMBL" id="ADN35219.1"/>
    </source>
</evidence>
<organism evidence="14 15">
    <name type="scientific">Methanolacinia petrolearia (strain DSM 11571 / OCM 486 / SEBR 4847)</name>
    <name type="common">Methanoplanus petrolearius</name>
    <dbReference type="NCBI Taxonomy" id="679926"/>
    <lineage>
        <taxon>Archaea</taxon>
        <taxon>Methanobacteriati</taxon>
        <taxon>Methanobacteriota</taxon>
        <taxon>Stenosarchaea group</taxon>
        <taxon>Methanomicrobia</taxon>
        <taxon>Methanomicrobiales</taxon>
        <taxon>Methanomicrobiaceae</taxon>
        <taxon>Methanolacinia</taxon>
    </lineage>
</organism>
<keyword evidence="15" id="KW-1185">Reference proteome</keyword>
<evidence type="ECO:0000256" key="9">
    <source>
        <dbReference type="ARBA" id="ARBA00034531"/>
    </source>
</evidence>
<dbReference type="KEGG" id="mpi:Mpet_0445"/>
<dbReference type="HOGENOM" id="CLU_130257_10_1_2"/>
<dbReference type="SUPFAM" id="SSF81301">
    <property type="entry name" value="Nucleotidyltransferase"/>
    <property type="match status" value="1"/>
</dbReference>
<evidence type="ECO:0000256" key="7">
    <source>
        <dbReference type="ARBA" id="ARBA00022840"/>
    </source>
</evidence>
<comment type="cofactor">
    <cofactor evidence="1">
        <name>Mg(2+)</name>
        <dbReference type="ChEBI" id="CHEBI:18420"/>
    </cofactor>
</comment>
<gene>
    <name evidence="14" type="ordered locus">Mpet_0445</name>
</gene>
<dbReference type="EMBL" id="CP002117">
    <property type="protein sequence ID" value="ADN35219.1"/>
    <property type="molecule type" value="Genomic_DNA"/>
</dbReference>
<dbReference type="CDD" id="cd05403">
    <property type="entry name" value="NT_KNTase_like"/>
    <property type="match status" value="1"/>
</dbReference>
<comment type="similarity">
    <text evidence="10">Belongs to the MntA antitoxin family.</text>
</comment>
<keyword evidence="3" id="KW-0808">Transferase</keyword>
<dbReference type="PANTHER" id="PTHR33571:SF14">
    <property type="entry name" value="PROTEIN ADENYLYLTRANSFERASE MJ0435-RELATED"/>
    <property type="match status" value="1"/>
</dbReference>
<reference evidence="14 15" key="1">
    <citation type="journal article" date="2010" name="Stand. Genomic Sci.">
        <title>Complete genome sequence of Methanoplanus petrolearius type strain (SEBR 4847).</title>
        <authorList>
            <person name="Brambilla E."/>
            <person name="Djao O.D."/>
            <person name="Daligault H."/>
            <person name="Lapidus A."/>
            <person name="Lucas S."/>
            <person name="Hammon N."/>
            <person name="Nolan M."/>
            <person name="Tice H."/>
            <person name="Cheng J.F."/>
            <person name="Han C."/>
            <person name="Tapia R."/>
            <person name="Goodwin L."/>
            <person name="Pitluck S."/>
            <person name="Liolios K."/>
            <person name="Ivanova N."/>
            <person name="Mavromatis K."/>
            <person name="Mikhailova N."/>
            <person name="Pati A."/>
            <person name="Chen A."/>
            <person name="Palaniappan K."/>
            <person name="Land M."/>
            <person name="Hauser L."/>
            <person name="Chang Y.J."/>
            <person name="Jeffries C.D."/>
            <person name="Rohde M."/>
            <person name="Spring S."/>
            <person name="Sikorski J."/>
            <person name="Goker M."/>
            <person name="Woyke T."/>
            <person name="Bristow J."/>
            <person name="Eisen J.A."/>
            <person name="Markowitz V."/>
            <person name="Hugenholtz P."/>
            <person name="Kyrpides N.C."/>
            <person name="Klenk H.P."/>
        </authorList>
    </citation>
    <scope>NUCLEOTIDE SEQUENCE [LARGE SCALE GENOMIC DNA]</scope>
    <source>
        <strain evidence="15">DSM 11571 / OCM 486 / SEBR 4847</strain>
    </source>
</reference>
<accession>E1RGK8</accession>
<dbReference type="InterPro" id="IPR043519">
    <property type="entry name" value="NT_sf"/>
</dbReference>
<evidence type="ECO:0000256" key="11">
    <source>
        <dbReference type="ARBA" id="ARBA00047518"/>
    </source>
</evidence>
<evidence type="ECO:0000256" key="6">
    <source>
        <dbReference type="ARBA" id="ARBA00022741"/>
    </source>
</evidence>
<keyword evidence="4" id="KW-0548">Nucleotidyltransferase</keyword>
<dbReference type="Gene3D" id="3.30.460.10">
    <property type="entry name" value="Beta Polymerase, domain 2"/>
    <property type="match status" value="1"/>
</dbReference>
<dbReference type="EC" id="2.7.7.108" evidence="9"/>
<dbReference type="eggNOG" id="arCOG01206">
    <property type="taxonomic scope" value="Archaea"/>
</dbReference>
<dbReference type="InterPro" id="IPR052038">
    <property type="entry name" value="Type-VII_TA_antitoxin"/>
</dbReference>
<dbReference type="GeneID" id="9742893"/>
<keyword evidence="2" id="KW-1277">Toxin-antitoxin system</keyword>
<dbReference type="AlphaFoldDB" id="E1RGK8"/>
<evidence type="ECO:0000256" key="12">
    <source>
        <dbReference type="ARBA" id="ARBA00048696"/>
    </source>
</evidence>
<evidence type="ECO:0000256" key="8">
    <source>
        <dbReference type="ARBA" id="ARBA00022842"/>
    </source>
</evidence>
<keyword evidence="7" id="KW-0067">ATP-binding</keyword>
<feature type="domain" description="Polymerase nucleotidyl transferase" evidence="13">
    <location>
        <begin position="9"/>
        <end position="95"/>
    </location>
</feature>
<evidence type="ECO:0000256" key="10">
    <source>
        <dbReference type="ARBA" id="ARBA00038276"/>
    </source>
</evidence>
<comment type="catalytic activity">
    <reaction evidence="12">
        <text>L-tyrosyl-[protein] + ATP = O-(5'-adenylyl)-L-tyrosyl-[protein] + diphosphate</text>
        <dbReference type="Rhea" id="RHEA:54288"/>
        <dbReference type="Rhea" id="RHEA-COMP:10136"/>
        <dbReference type="Rhea" id="RHEA-COMP:13846"/>
        <dbReference type="ChEBI" id="CHEBI:30616"/>
        <dbReference type="ChEBI" id="CHEBI:33019"/>
        <dbReference type="ChEBI" id="CHEBI:46858"/>
        <dbReference type="ChEBI" id="CHEBI:83624"/>
        <dbReference type="EC" id="2.7.7.108"/>
    </reaction>
</comment>
<dbReference type="OrthoDB" id="61846at2157"/>
<keyword evidence="8" id="KW-0460">Magnesium</keyword>
<evidence type="ECO:0000259" key="13">
    <source>
        <dbReference type="Pfam" id="PF01909"/>
    </source>
</evidence>
<name>E1RGK8_METP4</name>
<dbReference type="GO" id="GO:0070733">
    <property type="term" value="F:AMPylase activity"/>
    <property type="evidence" value="ECO:0007669"/>
    <property type="project" value="UniProtKB-EC"/>
</dbReference>
<keyword evidence="5" id="KW-0479">Metal-binding</keyword>
<dbReference type="InterPro" id="IPR002934">
    <property type="entry name" value="Polymerase_NTP_transf_dom"/>
</dbReference>
<comment type="catalytic activity">
    <reaction evidence="11">
        <text>O-(5'-adenylyl)-L-tyrosyl-[protein] + ATP = O-[5'-(adenylyl-(5'-&gt;3')-adenylyl)]-L-tyrosyl-[protein] + diphosphate</text>
        <dbReference type="Rhea" id="RHEA:66528"/>
        <dbReference type="Rhea" id="RHEA-COMP:13846"/>
        <dbReference type="Rhea" id="RHEA-COMP:17046"/>
        <dbReference type="ChEBI" id="CHEBI:30616"/>
        <dbReference type="ChEBI" id="CHEBI:33019"/>
        <dbReference type="ChEBI" id="CHEBI:83624"/>
        <dbReference type="ChEBI" id="CHEBI:167160"/>
    </reaction>
</comment>
<proteinExistence type="inferred from homology"/>
<evidence type="ECO:0000256" key="2">
    <source>
        <dbReference type="ARBA" id="ARBA00022649"/>
    </source>
</evidence>
<keyword evidence="6" id="KW-0547">Nucleotide-binding</keyword>
<dbReference type="STRING" id="679926.Mpet_0445"/>
<dbReference type="GO" id="GO:0005524">
    <property type="term" value="F:ATP binding"/>
    <property type="evidence" value="ECO:0007669"/>
    <property type="project" value="UniProtKB-KW"/>
</dbReference>
<dbReference type="RefSeq" id="WP_013328397.1">
    <property type="nucleotide sequence ID" value="NC_014507.1"/>
</dbReference>
<sequence>MNSSPLELLKEHEDEITRSFGVRRIGIFGSFARGEESPESDVDIFVEFQAGKKTFDNYMGLKNFLESLFERKIDLATYEGLNPHIRESVVNGVIYAS</sequence>
<dbReference type="Pfam" id="PF01909">
    <property type="entry name" value="NTP_transf_2"/>
    <property type="match status" value="1"/>
</dbReference>
<evidence type="ECO:0000256" key="5">
    <source>
        <dbReference type="ARBA" id="ARBA00022723"/>
    </source>
</evidence>
<dbReference type="PANTHER" id="PTHR33571">
    <property type="entry name" value="SSL8005 PROTEIN"/>
    <property type="match status" value="1"/>
</dbReference>
<evidence type="ECO:0000256" key="3">
    <source>
        <dbReference type="ARBA" id="ARBA00022679"/>
    </source>
</evidence>
<dbReference type="Proteomes" id="UP000006565">
    <property type="component" value="Chromosome"/>
</dbReference>
<evidence type="ECO:0000256" key="1">
    <source>
        <dbReference type="ARBA" id="ARBA00001946"/>
    </source>
</evidence>
<protein>
    <recommendedName>
        <fullName evidence="9">protein adenylyltransferase</fullName>
        <ecNumber evidence="9">2.7.7.108</ecNumber>
    </recommendedName>
</protein>
<evidence type="ECO:0000313" key="15">
    <source>
        <dbReference type="Proteomes" id="UP000006565"/>
    </source>
</evidence>
<evidence type="ECO:0000256" key="4">
    <source>
        <dbReference type="ARBA" id="ARBA00022695"/>
    </source>
</evidence>